<name>A0ABN8FGZ9_9BACL</name>
<evidence type="ECO:0000313" key="1">
    <source>
        <dbReference type="EMBL" id="CAH1054649.1"/>
    </source>
</evidence>
<proteinExistence type="predicted"/>
<gene>
    <name evidence="1" type="ORF">PAECIP111894_00796</name>
</gene>
<reference evidence="1" key="1">
    <citation type="submission" date="2021-12" db="EMBL/GenBank/DDBJ databases">
        <authorList>
            <person name="Criscuolo A."/>
        </authorList>
    </citation>
    <scope>NUCLEOTIDE SEQUENCE</scope>
    <source>
        <strain evidence="1">CIP111894</strain>
    </source>
</reference>
<comment type="caution">
    <text evidence="1">The sequence shown here is derived from an EMBL/GenBank/DDBJ whole genome shotgun (WGS) entry which is preliminary data.</text>
</comment>
<dbReference type="Proteomes" id="UP000838749">
    <property type="component" value="Unassembled WGS sequence"/>
</dbReference>
<accession>A0ABN8FGZ9</accession>
<dbReference type="RefSeq" id="WP_234531514.1">
    <property type="nucleotide sequence ID" value="NZ_CAKMAB010000003.1"/>
</dbReference>
<dbReference type="EMBL" id="CAKMAB010000003">
    <property type="protein sequence ID" value="CAH1054649.1"/>
    <property type="molecule type" value="Genomic_DNA"/>
</dbReference>
<organism evidence="1 2">
    <name type="scientific">Paenibacillus pseudetheri</name>
    <dbReference type="NCBI Taxonomy" id="2897682"/>
    <lineage>
        <taxon>Bacteria</taxon>
        <taxon>Bacillati</taxon>
        <taxon>Bacillota</taxon>
        <taxon>Bacilli</taxon>
        <taxon>Bacillales</taxon>
        <taxon>Paenibacillaceae</taxon>
        <taxon>Paenibacillus</taxon>
    </lineage>
</organism>
<keyword evidence="2" id="KW-1185">Reference proteome</keyword>
<evidence type="ECO:0000313" key="2">
    <source>
        <dbReference type="Proteomes" id="UP000838749"/>
    </source>
</evidence>
<sequence length="192" mass="22250">MSKSYLVKRVTSKLSSKEVGAIVLKQNEINITVKDELGHILLVDTADSEEMFLLASLLQHSMTSNDVIFLEREDSRYTDLFIFNGASNPFSQKDLRKIKSTLGFSRFDMFKLPLLNTHDEKIWDTWEEWKYNEQLRIRSDKDIAIINCSQLGFEMLVHCCCYLATSYSGHSHFDWNSTKSSPELIIRNIARN</sequence>
<protein>
    <submittedName>
        <fullName evidence="1">Uncharacterized protein</fullName>
    </submittedName>
</protein>